<keyword evidence="2" id="KW-1185">Reference proteome</keyword>
<evidence type="ECO:0000313" key="2">
    <source>
        <dbReference type="Proteomes" id="UP001150941"/>
    </source>
</evidence>
<comment type="caution">
    <text evidence="1">The sequence shown here is derived from an EMBL/GenBank/DDBJ whole genome shotgun (WGS) entry which is preliminary data.</text>
</comment>
<organism evidence="1 2">
    <name type="scientific">Penicillium chermesinum</name>
    <dbReference type="NCBI Taxonomy" id="63820"/>
    <lineage>
        <taxon>Eukaryota</taxon>
        <taxon>Fungi</taxon>
        <taxon>Dikarya</taxon>
        <taxon>Ascomycota</taxon>
        <taxon>Pezizomycotina</taxon>
        <taxon>Eurotiomycetes</taxon>
        <taxon>Eurotiomycetidae</taxon>
        <taxon>Eurotiales</taxon>
        <taxon>Aspergillaceae</taxon>
        <taxon>Penicillium</taxon>
    </lineage>
</organism>
<dbReference type="EMBL" id="JAPQKS010000003">
    <property type="protein sequence ID" value="KAJ5239026.1"/>
    <property type="molecule type" value="Genomic_DNA"/>
</dbReference>
<reference evidence="1" key="1">
    <citation type="submission" date="2022-11" db="EMBL/GenBank/DDBJ databases">
        <authorList>
            <person name="Petersen C."/>
        </authorList>
    </citation>
    <scope>NUCLEOTIDE SEQUENCE</scope>
    <source>
        <strain evidence="1">IBT 19713</strain>
    </source>
</reference>
<dbReference type="RefSeq" id="XP_058331945.1">
    <property type="nucleotide sequence ID" value="XM_058472942.1"/>
</dbReference>
<dbReference type="GeneID" id="83200245"/>
<dbReference type="Proteomes" id="UP001150941">
    <property type="component" value="Unassembled WGS sequence"/>
</dbReference>
<dbReference type="AlphaFoldDB" id="A0A9W9P6T7"/>
<accession>A0A9W9P6T7</accession>
<gene>
    <name evidence="1" type="ORF">N7468_003645</name>
</gene>
<protein>
    <submittedName>
        <fullName evidence="1">Uncharacterized protein</fullName>
    </submittedName>
</protein>
<proteinExistence type="predicted"/>
<evidence type="ECO:0000313" key="1">
    <source>
        <dbReference type="EMBL" id="KAJ5239026.1"/>
    </source>
</evidence>
<name>A0A9W9P6T7_9EURO</name>
<reference evidence="1" key="2">
    <citation type="journal article" date="2023" name="IMA Fungus">
        <title>Comparative genomic study of the Penicillium genus elucidates a diverse pangenome and 15 lateral gene transfer events.</title>
        <authorList>
            <person name="Petersen C."/>
            <person name="Sorensen T."/>
            <person name="Nielsen M.R."/>
            <person name="Sondergaard T.E."/>
            <person name="Sorensen J.L."/>
            <person name="Fitzpatrick D.A."/>
            <person name="Frisvad J.C."/>
            <person name="Nielsen K.L."/>
        </authorList>
    </citation>
    <scope>NUCLEOTIDE SEQUENCE</scope>
    <source>
        <strain evidence="1">IBT 19713</strain>
    </source>
</reference>
<sequence>MTLQYRAEKLVALCPTETCKRRPWYCPQILSWLKRTIGHTGSTPLNRKLKRFEREDAIGRNTGPECDFTDRRIAIPSQVYSTPMDDVAMTIQDGA</sequence>